<dbReference type="PROSITE" id="PS51257">
    <property type="entry name" value="PROKAR_LIPOPROTEIN"/>
    <property type="match status" value="1"/>
</dbReference>
<feature type="compositionally biased region" description="Basic and acidic residues" evidence="8">
    <location>
        <begin position="88"/>
        <end position="100"/>
    </location>
</feature>
<dbReference type="GO" id="GO:0003774">
    <property type="term" value="F:cytoskeletal motor activity"/>
    <property type="evidence" value="ECO:0007669"/>
    <property type="project" value="InterPro"/>
</dbReference>
<evidence type="ECO:0000256" key="7">
    <source>
        <dbReference type="ARBA" id="ARBA00023143"/>
    </source>
</evidence>
<evidence type="ECO:0000256" key="6">
    <source>
        <dbReference type="ARBA" id="ARBA00023136"/>
    </source>
</evidence>
<comment type="function">
    <text evidence="1">Assembles around the rod to form the L-ring and probably protects the motor/basal body from shearing forces during rotation.</text>
</comment>
<dbReference type="AlphaFoldDB" id="A0A2M6P1I7"/>
<evidence type="ECO:0000256" key="4">
    <source>
        <dbReference type="ARBA" id="ARBA00006929"/>
    </source>
</evidence>
<feature type="region of interest" description="Disordered" evidence="8">
    <location>
        <begin position="156"/>
        <end position="180"/>
    </location>
</feature>
<keyword evidence="7" id="KW-0975">Bacterial flagellum</keyword>
<dbReference type="Proteomes" id="UP000228528">
    <property type="component" value="Unassembled WGS sequence"/>
</dbReference>
<evidence type="ECO:0000256" key="1">
    <source>
        <dbReference type="ARBA" id="ARBA00002591"/>
    </source>
</evidence>
<evidence type="ECO:0000256" key="3">
    <source>
        <dbReference type="ARBA" id="ARBA00004370"/>
    </source>
</evidence>
<evidence type="ECO:0000256" key="8">
    <source>
        <dbReference type="SAM" id="MobiDB-lite"/>
    </source>
</evidence>
<protein>
    <recommendedName>
        <fullName evidence="11">Flagellar biosynthesis protein FlgH</fullName>
    </recommendedName>
</protein>
<sequence length="249" mass="29263">MNITIKILPIFLMLSFLSSCGSLIRDYHKSFDQEEREHREQLPFQGDRFSIYRKDEKFWKRPSNSSKDAYIANSTANKQTHSPVIKRNYKEKSQKRHTAEDLTDNSSDGSLWNSKGQRDYLFTQNNYKRLGDIILLEVQGKLKKEISLELGRAFPAPKKKKKDDKEKKEEPKEETSEEDAKKVFDHISGVVIEELNKDHVLIRGRKDVLYQRRKRRIEVEALVSRKDISDDDKIKSSKLLESNISIIRY</sequence>
<evidence type="ECO:0000256" key="5">
    <source>
        <dbReference type="ARBA" id="ARBA00022729"/>
    </source>
</evidence>
<evidence type="ECO:0008006" key="11">
    <source>
        <dbReference type="Google" id="ProtNLM"/>
    </source>
</evidence>
<evidence type="ECO:0000256" key="2">
    <source>
        <dbReference type="ARBA" id="ARBA00004117"/>
    </source>
</evidence>
<keyword evidence="6" id="KW-0472">Membrane</keyword>
<feature type="compositionally biased region" description="Basic and acidic residues" evidence="8">
    <location>
        <begin position="163"/>
        <end position="180"/>
    </location>
</feature>
<accession>A0A2M6P1I7</accession>
<proteinExistence type="inferred from homology"/>
<feature type="compositionally biased region" description="Polar residues" evidence="8">
    <location>
        <begin position="73"/>
        <end position="82"/>
    </location>
</feature>
<dbReference type="GO" id="GO:0071973">
    <property type="term" value="P:bacterial-type flagellum-dependent cell motility"/>
    <property type="evidence" value="ECO:0007669"/>
    <property type="project" value="InterPro"/>
</dbReference>
<comment type="subcellular location">
    <subcellularLocation>
        <location evidence="2">Bacterial flagellum basal body</location>
    </subcellularLocation>
    <subcellularLocation>
        <location evidence="3">Membrane</location>
    </subcellularLocation>
</comment>
<dbReference type="Pfam" id="PF02107">
    <property type="entry name" value="FlgH"/>
    <property type="match status" value="1"/>
</dbReference>
<feature type="region of interest" description="Disordered" evidence="8">
    <location>
        <begin position="73"/>
        <end position="110"/>
    </location>
</feature>
<organism evidence="9 10">
    <name type="scientific">Candidatus Magasanikbacteria bacterium CG10_big_fil_rev_8_21_14_0_10_38_6</name>
    <dbReference type="NCBI Taxonomy" id="1974647"/>
    <lineage>
        <taxon>Bacteria</taxon>
        <taxon>Candidatus Magasanikiibacteriota</taxon>
    </lineage>
</organism>
<reference evidence="10" key="1">
    <citation type="submission" date="2017-09" db="EMBL/GenBank/DDBJ databases">
        <title>Depth-based differentiation of microbial function through sediment-hosted aquifers and enrichment of novel symbionts in the deep terrestrial subsurface.</title>
        <authorList>
            <person name="Probst A.J."/>
            <person name="Ladd B."/>
            <person name="Jarett J.K."/>
            <person name="Geller-Mcgrath D.E."/>
            <person name="Sieber C.M.K."/>
            <person name="Emerson J.B."/>
            <person name="Anantharaman K."/>
            <person name="Thomas B.C."/>
            <person name="Malmstrom R."/>
            <person name="Stieglmeier M."/>
            <person name="Klingl A."/>
            <person name="Woyke T."/>
            <person name="Ryan C.M."/>
            <person name="Banfield J.F."/>
        </authorList>
    </citation>
    <scope>NUCLEOTIDE SEQUENCE [LARGE SCALE GENOMIC DNA]</scope>
</reference>
<evidence type="ECO:0000313" key="10">
    <source>
        <dbReference type="Proteomes" id="UP000228528"/>
    </source>
</evidence>
<dbReference type="EMBL" id="PFBW01000070">
    <property type="protein sequence ID" value="PIR77586.1"/>
    <property type="molecule type" value="Genomic_DNA"/>
</dbReference>
<keyword evidence="5" id="KW-0732">Signal</keyword>
<dbReference type="GO" id="GO:0016020">
    <property type="term" value="C:membrane"/>
    <property type="evidence" value="ECO:0007669"/>
    <property type="project" value="UniProtKB-SubCell"/>
</dbReference>
<comment type="similarity">
    <text evidence="4">Belongs to the FlgH family.</text>
</comment>
<dbReference type="GO" id="GO:0009427">
    <property type="term" value="C:bacterial-type flagellum basal body, distal rod, L ring"/>
    <property type="evidence" value="ECO:0007669"/>
    <property type="project" value="InterPro"/>
</dbReference>
<comment type="caution">
    <text evidence="9">The sequence shown here is derived from an EMBL/GenBank/DDBJ whole genome shotgun (WGS) entry which is preliminary data.</text>
</comment>
<gene>
    <name evidence="9" type="ORF">COU30_01655</name>
</gene>
<evidence type="ECO:0000313" key="9">
    <source>
        <dbReference type="EMBL" id="PIR77586.1"/>
    </source>
</evidence>
<dbReference type="InterPro" id="IPR000527">
    <property type="entry name" value="Flag_Lring"/>
</dbReference>
<name>A0A2M6P1I7_9BACT</name>